<dbReference type="InterPro" id="IPR052021">
    <property type="entry name" value="Type-I_RS_S_subunit"/>
</dbReference>
<evidence type="ECO:0000313" key="5">
    <source>
        <dbReference type="EMBL" id="ENN96239.1"/>
    </source>
</evidence>
<evidence type="ECO:0000259" key="4">
    <source>
        <dbReference type="Pfam" id="PF01420"/>
    </source>
</evidence>
<dbReference type="Pfam" id="PF01420">
    <property type="entry name" value="Methylase_S"/>
    <property type="match status" value="2"/>
</dbReference>
<dbReference type="OrthoDB" id="84651at2157"/>
<accession>N6UV50</accession>
<dbReference type="Gene3D" id="1.10.287.1120">
    <property type="entry name" value="Bipartite methylase S protein"/>
    <property type="match status" value="1"/>
</dbReference>
<name>N6UV50_9EURY</name>
<keyword evidence="3" id="KW-0238">DNA-binding</keyword>
<sequence>MVKFRWETEFKETEIGKIPKDWEVKRLGEIANISTGGTPSRKKKEYWNGKINWLKSKEVQDNYIYDTEEKITEKGMKNSNAKRLYPPGTLILAIYASPTAGRVAILKIPSTINQALAAIEGNNNKFLFFSLIGNRERLLLRASGAAQQNLNLEIVKNFEIPYPQPEEQTRISTVLSWFDDLIENKKKQNEILEKMAMAIFKSWFIDFEPFQDEEFVYNEELDMEIPKGWEVKPIGEVADATSGFSYKSSEKLESSEPESYVFITLNNTVEGGGFKPVYSWVKSERIKKKHLIKEGDLILPNTEQTKDARLLGSPGIVVFPPDYNKNYGVYSMDIVKVTPIKDHYKYYLYFNFRFNREEIATFHSGTNILHFKIQNFKKNYYLLIPPEPILQRFHSLVEPLFKKIILNQKQILTLKKIRDTLLPQLVFGRLRIEEI</sequence>
<evidence type="ECO:0000256" key="1">
    <source>
        <dbReference type="ARBA" id="ARBA00010923"/>
    </source>
</evidence>
<dbReference type="GO" id="GO:0003677">
    <property type="term" value="F:DNA binding"/>
    <property type="evidence" value="ECO:0007669"/>
    <property type="project" value="UniProtKB-KW"/>
</dbReference>
<dbReference type="PANTHER" id="PTHR30408">
    <property type="entry name" value="TYPE-1 RESTRICTION ENZYME ECOKI SPECIFICITY PROTEIN"/>
    <property type="match status" value="1"/>
</dbReference>
<feature type="domain" description="Type I restriction modification DNA specificity" evidence="4">
    <location>
        <begin position="19"/>
        <end position="192"/>
    </location>
</feature>
<protein>
    <submittedName>
        <fullName evidence="5">Restriction modification system DNA specificity domain-containing protein</fullName>
    </submittedName>
</protein>
<dbReference type="RefSeq" id="WP_004591066.1">
    <property type="nucleotide sequence ID" value="NZ_APMM01000021.1"/>
</dbReference>
<dbReference type="InterPro" id="IPR044946">
    <property type="entry name" value="Restrct_endonuc_typeI_TRD_sf"/>
</dbReference>
<evidence type="ECO:0000256" key="3">
    <source>
        <dbReference type="ARBA" id="ARBA00023125"/>
    </source>
</evidence>
<evidence type="ECO:0000313" key="6">
    <source>
        <dbReference type="Proteomes" id="UP000053695"/>
    </source>
</evidence>
<keyword evidence="6" id="KW-1185">Reference proteome</keyword>
<dbReference type="Gene3D" id="3.90.220.20">
    <property type="entry name" value="DNA methylase specificity domains"/>
    <property type="match status" value="2"/>
</dbReference>
<dbReference type="AlphaFoldDB" id="N6UV50"/>
<dbReference type="STRING" id="1069083.GCA_000371805_00938"/>
<comment type="similarity">
    <text evidence="1">Belongs to the type-I restriction system S methylase family.</text>
</comment>
<dbReference type="REBASE" id="68614">
    <property type="entry name" value="S.MviT80ORF3443P"/>
</dbReference>
<dbReference type="PANTHER" id="PTHR30408:SF12">
    <property type="entry name" value="TYPE I RESTRICTION ENZYME MJAVIII SPECIFICITY SUBUNIT"/>
    <property type="match status" value="1"/>
</dbReference>
<dbReference type="EMBL" id="APMM01000021">
    <property type="protein sequence ID" value="ENN96239.1"/>
    <property type="molecule type" value="Genomic_DNA"/>
</dbReference>
<dbReference type="GO" id="GO:0009307">
    <property type="term" value="P:DNA restriction-modification system"/>
    <property type="evidence" value="ECO:0007669"/>
    <property type="project" value="UniProtKB-KW"/>
</dbReference>
<gene>
    <name evidence="5" type="ORF">J422_03433</name>
</gene>
<evidence type="ECO:0000256" key="2">
    <source>
        <dbReference type="ARBA" id="ARBA00022747"/>
    </source>
</evidence>
<reference evidence="5 6" key="1">
    <citation type="journal article" date="2013" name="Genome Announc.">
        <title>Draft Genome Sequence of a Highly Flagellated, Fast-Swimming Archaeon, Methanocaldococcus villosus Strain KIN24-T80 (DSM 22612).</title>
        <authorList>
            <person name="Thennarasu S."/>
            <person name="Polireddy D."/>
            <person name="Antony A."/>
            <person name="Yada M.R."/>
            <person name="Algarawi S."/>
            <person name="Sivakumar N."/>
        </authorList>
    </citation>
    <scope>NUCLEOTIDE SEQUENCE [LARGE SCALE GENOMIC DNA]</scope>
    <source>
        <strain evidence="5 6">KIN24-T80</strain>
    </source>
</reference>
<dbReference type="InterPro" id="IPR000055">
    <property type="entry name" value="Restrct_endonuc_typeI_TRD"/>
</dbReference>
<comment type="caution">
    <text evidence="5">The sequence shown here is derived from an EMBL/GenBank/DDBJ whole genome shotgun (WGS) entry which is preliminary data.</text>
</comment>
<dbReference type="SUPFAM" id="SSF116734">
    <property type="entry name" value="DNA methylase specificity domain"/>
    <property type="match status" value="2"/>
</dbReference>
<proteinExistence type="inferred from homology"/>
<organism evidence="5 6">
    <name type="scientific">Methanocaldococcus villosus KIN24-T80</name>
    <dbReference type="NCBI Taxonomy" id="1069083"/>
    <lineage>
        <taxon>Archaea</taxon>
        <taxon>Methanobacteriati</taxon>
        <taxon>Methanobacteriota</taxon>
        <taxon>Methanomada group</taxon>
        <taxon>Methanococci</taxon>
        <taxon>Methanococcales</taxon>
        <taxon>Methanocaldococcaceae</taxon>
        <taxon>Methanocaldococcus</taxon>
    </lineage>
</organism>
<dbReference type="PATRIC" id="fig|1069083.5.peg.671"/>
<keyword evidence="2" id="KW-0680">Restriction system</keyword>
<feature type="domain" description="Type I restriction modification DNA specificity" evidence="4">
    <location>
        <begin position="226"/>
        <end position="415"/>
    </location>
</feature>
<dbReference type="Proteomes" id="UP000053695">
    <property type="component" value="Unassembled WGS sequence"/>
</dbReference>